<dbReference type="PANTHER" id="PTHR43400">
    <property type="entry name" value="FUMARATE REDUCTASE"/>
    <property type="match status" value="1"/>
</dbReference>
<dbReference type="PROSITE" id="PS51257">
    <property type="entry name" value="PROKAR_LIPOPROTEIN"/>
    <property type="match status" value="1"/>
</dbReference>
<dbReference type="Gene3D" id="3.90.700.10">
    <property type="entry name" value="Succinate dehydrogenase/fumarate reductase flavoprotein, catalytic domain"/>
    <property type="match status" value="1"/>
</dbReference>
<sequence length="590" mass="63699">MKAINSVSRRAFLGLGATAAAGAAAMGLIGCSPKADSKSSTTDSTSGNTGDSTPSFLQKPETIPASDIKETVDVDIVIIGAGMSGMSATRSAIESGVAGEKIAVIEKGESFQVRSNQIASCGGQIQEALGIKVDKAAVTGSIMKECGYRPKMPIIKLWADNSAEALDWYLSASEGQYSTGTEGDPYDGTSMSVRKMHWPHPADANIENDWYDLYDVCQICLPTHAPYMKNVYDICVAGGVNFMFSTWARQLIREDGGRVTGVIVEDVDGNYKQINAAKAILLATGDYASNREMLEYYQPWATRYNSIFPNTDAKGEKTNTGDGQQMGMWIGAKMEDGPHAPMVHNMFGPLGCDAFLLVDIEGDRVMNEDVGGTYIQAQIARARENMLWRVWDSKWPEQIGHMDTGHGNVNWLVNSGSEVPNGSYGRSAYIALDESSEDGNTASYNSYFAEGTPTPNKQGVKCDTLEELAEKMGVDADKFAATIARYNELAHNGKDEDFGKRADRLFPIEEGPFFAFPITNCNILVTLGGLETTVDFEVLDTEDKVIDGLYAVGNTQGGRFLVDYPLPAPGASHGFALTHGMLVGRILAKL</sequence>
<evidence type="ECO:0000256" key="5">
    <source>
        <dbReference type="SAM" id="MobiDB-lite"/>
    </source>
</evidence>
<evidence type="ECO:0000259" key="7">
    <source>
        <dbReference type="Pfam" id="PF00890"/>
    </source>
</evidence>
<evidence type="ECO:0000313" key="9">
    <source>
        <dbReference type="Proteomes" id="UP000253975"/>
    </source>
</evidence>
<evidence type="ECO:0000313" key="8">
    <source>
        <dbReference type="EMBL" id="RDB58177.1"/>
    </source>
</evidence>
<proteinExistence type="predicted"/>
<dbReference type="Proteomes" id="UP000253975">
    <property type="component" value="Unassembled WGS sequence"/>
</dbReference>
<dbReference type="RefSeq" id="WP_114615686.1">
    <property type="nucleotide sequence ID" value="NZ_PPTO01000009.1"/>
</dbReference>
<dbReference type="Pfam" id="PF00890">
    <property type="entry name" value="FAD_binding_2"/>
    <property type="match status" value="1"/>
</dbReference>
<feature type="region of interest" description="Disordered" evidence="5">
    <location>
        <begin position="34"/>
        <end position="64"/>
    </location>
</feature>
<evidence type="ECO:0000256" key="4">
    <source>
        <dbReference type="ARBA" id="ARBA00023002"/>
    </source>
</evidence>
<evidence type="ECO:0000256" key="2">
    <source>
        <dbReference type="ARBA" id="ARBA00022630"/>
    </source>
</evidence>
<dbReference type="SUPFAM" id="SSF56425">
    <property type="entry name" value="Succinate dehydrogenase/fumarate reductase flavoprotein, catalytic domain"/>
    <property type="match status" value="1"/>
</dbReference>
<keyword evidence="2" id="KW-0285">Flavoprotein</keyword>
<dbReference type="Gene3D" id="3.50.50.60">
    <property type="entry name" value="FAD/NAD(P)-binding domain"/>
    <property type="match status" value="1"/>
</dbReference>
<dbReference type="InterPro" id="IPR006311">
    <property type="entry name" value="TAT_signal"/>
</dbReference>
<dbReference type="PRINTS" id="PR00411">
    <property type="entry name" value="PNDRDTASEI"/>
</dbReference>
<dbReference type="PANTHER" id="PTHR43400:SF10">
    <property type="entry name" value="3-OXOSTEROID 1-DEHYDROGENASE"/>
    <property type="match status" value="1"/>
</dbReference>
<gene>
    <name evidence="8" type="ORF">C1881_06300</name>
</gene>
<dbReference type="InterPro" id="IPR027477">
    <property type="entry name" value="Succ_DH/fumarate_Rdtase_cat_sf"/>
</dbReference>
<organism evidence="8 9">
    <name type="scientific">Slackia isoflavoniconvertens</name>
    <dbReference type="NCBI Taxonomy" id="572010"/>
    <lineage>
        <taxon>Bacteria</taxon>
        <taxon>Bacillati</taxon>
        <taxon>Actinomycetota</taxon>
        <taxon>Coriobacteriia</taxon>
        <taxon>Eggerthellales</taxon>
        <taxon>Eggerthellaceae</taxon>
        <taxon>Slackia</taxon>
    </lineage>
</organism>
<feature type="compositionally biased region" description="Low complexity" evidence="5">
    <location>
        <begin position="34"/>
        <end position="55"/>
    </location>
</feature>
<feature type="signal peptide" evidence="6">
    <location>
        <begin position="1"/>
        <end position="23"/>
    </location>
</feature>
<evidence type="ECO:0000256" key="3">
    <source>
        <dbReference type="ARBA" id="ARBA00022827"/>
    </source>
</evidence>
<dbReference type="PROSITE" id="PS51318">
    <property type="entry name" value="TAT"/>
    <property type="match status" value="1"/>
</dbReference>
<protein>
    <submittedName>
        <fullName evidence="8">FAD-binding dehydrogenase</fullName>
    </submittedName>
</protein>
<dbReference type="GO" id="GO:0033765">
    <property type="term" value="F:steroid dehydrogenase activity, acting on the CH-CH group of donors"/>
    <property type="evidence" value="ECO:0007669"/>
    <property type="project" value="UniProtKB-ARBA"/>
</dbReference>
<dbReference type="InterPro" id="IPR036188">
    <property type="entry name" value="FAD/NAD-bd_sf"/>
</dbReference>
<dbReference type="InterPro" id="IPR050315">
    <property type="entry name" value="FAD-oxidoreductase_2"/>
</dbReference>
<dbReference type="InterPro" id="IPR003953">
    <property type="entry name" value="FAD-dep_OxRdtase_2_FAD-bd"/>
</dbReference>
<dbReference type="AlphaFoldDB" id="A0A369LHP2"/>
<name>A0A369LHP2_9ACTN</name>
<comment type="cofactor">
    <cofactor evidence="1">
        <name>FAD</name>
        <dbReference type="ChEBI" id="CHEBI:57692"/>
    </cofactor>
</comment>
<dbReference type="EMBL" id="PPTO01000009">
    <property type="protein sequence ID" value="RDB58177.1"/>
    <property type="molecule type" value="Genomic_DNA"/>
</dbReference>
<keyword evidence="3" id="KW-0274">FAD</keyword>
<evidence type="ECO:0000256" key="6">
    <source>
        <dbReference type="SAM" id="SignalP"/>
    </source>
</evidence>
<comment type="caution">
    <text evidence="8">The sequence shown here is derived from an EMBL/GenBank/DDBJ whole genome shotgun (WGS) entry which is preliminary data.</text>
</comment>
<feature type="domain" description="FAD-dependent oxidoreductase 2 FAD-binding" evidence="7">
    <location>
        <begin position="75"/>
        <end position="558"/>
    </location>
</feature>
<reference evidence="8 9" key="1">
    <citation type="journal article" date="2018" name="Elife">
        <title>Discovery and characterization of a prevalent human gut bacterial enzyme sufficient for the inactivation of a family of plant toxins.</title>
        <authorList>
            <person name="Koppel N."/>
            <person name="Bisanz J.E."/>
            <person name="Pandelia M.E."/>
            <person name="Turnbaugh P.J."/>
            <person name="Balskus E.P."/>
        </authorList>
    </citation>
    <scope>NUCLEOTIDE SEQUENCE [LARGE SCALE GENOMIC DNA]</scope>
    <source>
        <strain evidence="8 9">OB21 GAM31</strain>
    </source>
</reference>
<feature type="chain" id="PRO_5039597915" evidence="6">
    <location>
        <begin position="24"/>
        <end position="590"/>
    </location>
</feature>
<keyword evidence="4" id="KW-0560">Oxidoreductase</keyword>
<evidence type="ECO:0000256" key="1">
    <source>
        <dbReference type="ARBA" id="ARBA00001974"/>
    </source>
</evidence>
<accession>A0A369LHP2</accession>
<keyword evidence="6" id="KW-0732">Signal</keyword>
<dbReference type="GO" id="GO:0008202">
    <property type="term" value="P:steroid metabolic process"/>
    <property type="evidence" value="ECO:0007669"/>
    <property type="project" value="UniProtKB-ARBA"/>
</dbReference>
<dbReference type="SUPFAM" id="SSF51905">
    <property type="entry name" value="FAD/NAD(P)-binding domain"/>
    <property type="match status" value="1"/>
</dbReference>